<proteinExistence type="predicted"/>
<dbReference type="SMART" id="SM00109">
    <property type="entry name" value="C1"/>
    <property type="match status" value="1"/>
</dbReference>
<feature type="domain" description="Phorbol-ester/DAG-type" evidence="5">
    <location>
        <begin position="301"/>
        <end position="350"/>
    </location>
</feature>
<dbReference type="GO" id="GO:0005096">
    <property type="term" value="F:GTPase activator activity"/>
    <property type="evidence" value="ECO:0007669"/>
    <property type="project" value="TreeGrafter"/>
</dbReference>
<dbReference type="Proteomes" id="UP000274429">
    <property type="component" value="Unassembled WGS sequence"/>
</dbReference>
<dbReference type="PROSITE" id="PS00479">
    <property type="entry name" value="ZF_DAG_PE_1"/>
    <property type="match status" value="1"/>
</dbReference>
<dbReference type="PANTHER" id="PTHR46199:SF3">
    <property type="entry name" value="RAC GTPASE-ACTIVATING PROTEIN 1"/>
    <property type="match status" value="1"/>
</dbReference>
<dbReference type="Pfam" id="PF00620">
    <property type="entry name" value="RhoGAP"/>
    <property type="match status" value="1"/>
</dbReference>
<accession>A0A0R3X3H6</accession>
<dbReference type="OrthoDB" id="2218807at2759"/>
<dbReference type="PROSITE" id="PS50238">
    <property type="entry name" value="RHOGAP"/>
    <property type="match status" value="1"/>
</dbReference>
<dbReference type="InterPro" id="IPR008936">
    <property type="entry name" value="Rho_GTPase_activation_prot"/>
</dbReference>
<dbReference type="SUPFAM" id="SSF57889">
    <property type="entry name" value="Cysteine-rich domain"/>
    <property type="match status" value="1"/>
</dbReference>
<dbReference type="AlphaFoldDB" id="A0A0R3X3H6"/>
<feature type="region of interest" description="Disordered" evidence="4">
    <location>
        <begin position="146"/>
        <end position="225"/>
    </location>
</feature>
<dbReference type="GO" id="GO:0051233">
    <property type="term" value="C:spindle midzone"/>
    <property type="evidence" value="ECO:0007669"/>
    <property type="project" value="TreeGrafter"/>
</dbReference>
<evidence type="ECO:0000256" key="4">
    <source>
        <dbReference type="SAM" id="MobiDB-lite"/>
    </source>
</evidence>
<dbReference type="InterPro" id="IPR000198">
    <property type="entry name" value="RhoGAP_dom"/>
</dbReference>
<dbReference type="Pfam" id="PF00130">
    <property type="entry name" value="C1_1"/>
    <property type="match status" value="1"/>
</dbReference>
<gene>
    <name evidence="7" type="ORF">TTAC_LOCUS7887</name>
</gene>
<feature type="compositionally biased region" description="Polar residues" evidence="4">
    <location>
        <begin position="206"/>
        <end position="215"/>
    </location>
</feature>
<dbReference type="SUPFAM" id="SSF48350">
    <property type="entry name" value="GTPase activation domain, GAP"/>
    <property type="match status" value="1"/>
</dbReference>
<dbReference type="GO" id="GO:0005634">
    <property type="term" value="C:nucleus"/>
    <property type="evidence" value="ECO:0007669"/>
    <property type="project" value="TreeGrafter"/>
</dbReference>
<feature type="coiled-coil region" evidence="3">
    <location>
        <begin position="76"/>
        <end position="131"/>
    </location>
</feature>
<evidence type="ECO:0000313" key="7">
    <source>
        <dbReference type="EMBL" id="VDM32358.1"/>
    </source>
</evidence>
<dbReference type="Gene3D" id="1.10.555.10">
    <property type="entry name" value="Rho GTPase activation protein"/>
    <property type="match status" value="1"/>
</dbReference>
<reference evidence="9" key="1">
    <citation type="submission" date="2017-02" db="UniProtKB">
        <authorList>
            <consortium name="WormBaseParasite"/>
        </authorList>
    </citation>
    <scope>IDENTIFICATION</scope>
</reference>
<dbReference type="InterPro" id="IPR002219">
    <property type="entry name" value="PKC_DAG/PE"/>
</dbReference>
<name>A0A0R3X3H6_HYDTA</name>
<evidence type="ECO:0000256" key="2">
    <source>
        <dbReference type="ARBA" id="ARBA00022833"/>
    </source>
</evidence>
<dbReference type="GO" id="GO:0046872">
    <property type="term" value="F:metal ion binding"/>
    <property type="evidence" value="ECO:0007669"/>
    <property type="project" value="UniProtKB-KW"/>
</dbReference>
<dbReference type="PANTHER" id="PTHR46199">
    <property type="entry name" value="RAC GTPASE-ACTIVATING PROTEIN 1"/>
    <property type="match status" value="1"/>
</dbReference>
<sequence length="594" mass="65449">MGRSNCGLRSNTKPVCLASVEVLNSLILKVFLLLDIVSFARSLLKDNLVAFSWLLDSGDVSDKAFKETYLFLEKRAMKLSKDYELLRVEKEKLLRERETLCGKLNHVEEQNRKLGEEAQRLQRQLEVIREVLRDNDIDKAKERLAQLGDSGWAGPPPPRRGVSGRADHSAGSLLESENTSSGDSEAELVGRKKSHSVGGIPRPSARLSTGKTSKTPLDDHSPFPVAESLIPRKRASSGSADSYHDIAFKRLAFDGAKLDLHNVMGSIDGAHDANVSTAQLDVNGFRTPLRPAARSNRLTRLHQFVSISSLRLQMCGCCGKRFALGKPALRCKICRLVVHENCRNRLKQRCVPPTDLSPSPDRVLRSAITPLSTPLSRRRPNVSTIRASPVIATPSSSKRGVFLWHSISLASLCPPNEFPRIPAPVIHCVNEVAARGLLQVGIYRIPGAEKKVFELLDKFMHCRTTPSLALVEDINIVCSCLKAFLRLLNEPLVTFALRPEFLEAADLTIRDPEGAKHRVATLMDKLPVANRDTLAFIILHLKAVSRSSACRMGETNLAKVFGYTLVGHSCLEPSLTQAANEVNGQQSVSLFCMG</sequence>
<reference evidence="7 8" key="2">
    <citation type="submission" date="2018-11" db="EMBL/GenBank/DDBJ databases">
        <authorList>
            <consortium name="Pathogen Informatics"/>
        </authorList>
    </citation>
    <scope>NUCLEOTIDE SEQUENCE [LARGE SCALE GENOMIC DNA]</scope>
</reference>
<keyword evidence="8" id="KW-1185">Reference proteome</keyword>
<keyword evidence="2" id="KW-0862">Zinc</keyword>
<dbReference type="CDD" id="cd20821">
    <property type="entry name" value="C1_MgcRacGAP"/>
    <property type="match status" value="1"/>
</dbReference>
<keyword evidence="3" id="KW-0175">Coiled coil</keyword>
<dbReference type="WBParaSite" id="TTAC_0000790201-mRNA-1">
    <property type="protein sequence ID" value="TTAC_0000790201-mRNA-1"/>
    <property type="gene ID" value="TTAC_0000790201"/>
</dbReference>
<evidence type="ECO:0000256" key="1">
    <source>
        <dbReference type="ARBA" id="ARBA00022723"/>
    </source>
</evidence>
<dbReference type="SMART" id="SM00324">
    <property type="entry name" value="RhoGAP"/>
    <property type="match status" value="1"/>
</dbReference>
<dbReference type="GO" id="GO:0030496">
    <property type="term" value="C:midbody"/>
    <property type="evidence" value="ECO:0007669"/>
    <property type="project" value="TreeGrafter"/>
</dbReference>
<dbReference type="STRING" id="6205.A0A0R3X3H6"/>
<dbReference type="Gene3D" id="3.30.60.20">
    <property type="match status" value="1"/>
</dbReference>
<dbReference type="GO" id="GO:0097149">
    <property type="term" value="C:centralspindlin complex"/>
    <property type="evidence" value="ECO:0007669"/>
    <property type="project" value="TreeGrafter"/>
</dbReference>
<evidence type="ECO:0000256" key="3">
    <source>
        <dbReference type="SAM" id="Coils"/>
    </source>
</evidence>
<evidence type="ECO:0000259" key="6">
    <source>
        <dbReference type="PROSITE" id="PS50238"/>
    </source>
</evidence>
<dbReference type="PROSITE" id="PS50081">
    <property type="entry name" value="ZF_DAG_PE_2"/>
    <property type="match status" value="1"/>
</dbReference>
<dbReference type="InterPro" id="IPR046349">
    <property type="entry name" value="C1-like_sf"/>
</dbReference>
<dbReference type="GO" id="GO:0051256">
    <property type="term" value="P:mitotic spindle midzone assembly"/>
    <property type="evidence" value="ECO:0007669"/>
    <property type="project" value="TreeGrafter"/>
</dbReference>
<dbReference type="GO" id="GO:0032154">
    <property type="term" value="C:cleavage furrow"/>
    <property type="evidence" value="ECO:0007669"/>
    <property type="project" value="TreeGrafter"/>
</dbReference>
<protein>
    <submittedName>
        <fullName evidence="9">Rac GTPase activating protein 1</fullName>
    </submittedName>
</protein>
<dbReference type="EMBL" id="UYWX01020417">
    <property type="protein sequence ID" value="VDM32358.1"/>
    <property type="molecule type" value="Genomic_DNA"/>
</dbReference>
<organism evidence="9">
    <name type="scientific">Hydatigena taeniaeformis</name>
    <name type="common">Feline tapeworm</name>
    <name type="synonym">Taenia taeniaeformis</name>
    <dbReference type="NCBI Taxonomy" id="6205"/>
    <lineage>
        <taxon>Eukaryota</taxon>
        <taxon>Metazoa</taxon>
        <taxon>Spiralia</taxon>
        <taxon>Lophotrochozoa</taxon>
        <taxon>Platyhelminthes</taxon>
        <taxon>Cestoda</taxon>
        <taxon>Eucestoda</taxon>
        <taxon>Cyclophyllidea</taxon>
        <taxon>Taeniidae</taxon>
        <taxon>Hydatigera</taxon>
    </lineage>
</organism>
<keyword evidence="1" id="KW-0479">Metal-binding</keyword>
<dbReference type="GO" id="GO:0007266">
    <property type="term" value="P:Rho protein signal transduction"/>
    <property type="evidence" value="ECO:0007669"/>
    <property type="project" value="TreeGrafter"/>
</dbReference>
<dbReference type="GO" id="GO:0000281">
    <property type="term" value="P:mitotic cytokinesis"/>
    <property type="evidence" value="ECO:0007669"/>
    <property type="project" value="TreeGrafter"/>
</dbReference>
<feature type="domain" description="Rho-GAP" evidence="6">
    <location>
        <begin position="407"/>
        <end position="594"/>
    </location>
</feature>
<evidence type="ECO:0000313" key="8">
    <source>
        <dbReference type="Proteomes" id="UP000274429"/>
    </source>
</evidence>
<evidence type="ECO:0000259" key="5">
    <source>
        <dbReference type="PROSITE" id="PS50081"/>
    </source>
</evidence>
<evidence type="ECO:0000313" key="9">
    <source>
        <dbReference type="WBParaSite" id="TTAC_0000790201-mRNA-1"/>
    </source>
</evidence>